<proteinExistence type="predicted"/>
<evidence type="ECO:0000256" key="2">
    <source>
        <dbReference type="ARBA" id="ARBA00022801"/>
    </source>
</evidence>
<dbReference type="Pfam" id="PF00293">
    <property type="entry name" value="NUDIX"/>
    <property type="match status" value="1"/>
</dbReference>
<dbReference type="SUPFAM" id="SSF55811">
    <property type="entry name" value="Nudix"/>
    <property type="match status" value="1"/>
</dbReference>
<comment type="cofactor">
    <cofactor evidence="1">
        <name>Mg(2+)</name>
        <dbReference type="ChEBI" id="CHEBI:18420"/>
    </cofactor>
</comment>
<keyword evidence="5" id="KW-1185">Reference proteome</keyword>
<feature type="domain" description="Nudix hydrolase" evidence="3">
    <location>
        <begin position="35"/>
        <end position="162"/>
    </location>
</feature>
<name>A0A8J6PUZ7_9HYPH</name>
<reference evidence="4" key="1">
    <citation type="submission" date="2020-09" db="EMBL/GenBank/DDBJ databases">
        <title>Genome seq and assembly of Tianweitania sp.</title>
        <authorList>
            <person name="Chhetri G."/>
        </authorList>
    </citation>
    <scope>NUCLEOTIDE SEQUENCE</scope>
    <source>
        <strain evidence="4">Rool2</strain>
    </source>
</reference>
<dbReference type="CDD" id="cd04680">
    <property type="entry name" value="NUDIX_Hydrolase"/>
    <property type="match status" value="1"/>
</dbReference>
<dbReference type="Gene3D" id="3.90.79.10">
    <property type="entry name" value="Nucleoside Triphosphate Pyrophosphohydrolase"/>
    <property type="match status" value="1"/>
</dbReference>
<dbReference type="AlphaFoldDB" id="A0A8J6PUZ7"/>
<keyword evidence="2" id="KW-0378">Hydrolase</keyword>
<sequence>MIDNPHHDPELRFRQRGWPGLRARLFHLYFLLKRPMTLGVRCLIYDRPNNAVFLVRHTYVPGWQLPGGGVETGETFFEALTHELQEECNIEMTADPELRSLHLNGRSSPRDHVAFYLVENFTQTAPKAPDREIAEAGFFALDALPEETTPATLRRIGEVFGGQASSPYW</sequence>
<evidence type="ECO:0000256" key="1">
    <source>
        <dbReference type="ARBA" id="ARBA00001946"/>
    </source>
</evidence>
<accession>A0A8J6PUZ7</accession>
<dbReference type="PANTHER" id="PTHR43046">
    <property type="entry name" value="GDP-MANNOSE MANNOSYL HYDROLASE"/>
    <property type="match status" value="1"/>
</dbReference>
<dbReference type="InterPro" id="IPR015797">
    <property type="entry name" value="NUDIX_hydrolase-like_dom_sf"/>
</dbReference>
<dbReference type="Proteomes" id="UP000643405">
    <property type="component" value="Unassembled WGS sequence"/>
</dbReference>
<dbReference type="PROSITE" id="PS51462">
    <property type="entry name" value="NUDIX"/>
    <property type="match status" value="1"/>
</dbReference>
<comment type="caution">
    <text evidence="4">The sequence shown here is derived from an EMBL/GenBank/DDBJ whole genome shotgun (WGS) entry which is preliminary data.</text>
</comment>
<evidence type="ECO:0000259" key="3">
    <source>
        <dbReference type="PROSITE" id="PS51462"/>
    </source>
</evidence>
<dbReference type="EMBL" id="JACVVX010000002">
    <property type="protein sequence ID" value="MBD0414482.1"/>
    <property type="molecule type" value="Genomic_DNA"/>
</dbReference>
<dbReference type="RefSeq" id="WP_188163926.1">
    <property type="nucleotide sequence ID" value="NZ_JACVVX010000002.1"/>
</dbReference>
<dbReference type="GO" id="GO:0016787">
    <property type="term" value="F:hydrolase activity"/>
    <property type="evidence" value="ECO:0007669"/>
    <property type="project" value="UniProtKB-KW"/>
</dbReference>
<evidence type="ECO:0000313" key="5">
    <source>
        <dbReference type="Proteomes" id="UP000643405"/>
    </source>
</evidence>
<dbReference type="PANTHER" id="PTHR43046:SF16">
    <property type="entry name" value="ADP-RIBOSE PYROPHOSPHATASE YJHB-RELATED"/>
    <property type="match status" value="1"/>
</dbReference>
<gene>
    <name evidence="4" type="ORF">ICI42_07440</name>
</gene>
<protein>
    <submittedName>
        <fullName evidence="4">NUDIX domain-containing protein</fullName>
    </submittedName>
</protein>
<dbReference type="InterPro" id="IPR000086">
    <property type="entry name" value="NUDIX_hydrolase_dom"/>
</dbReference>
<evidence type="ECO:0000313" key="4">
    <source>
        <dbReference type="EMBL" id="MBD0414482.1"/>
    </source>
</evidence>
<organism evidence="4 5">
    <name type="scientific">Oryzicola mucosus</name>
    <dbReference type="NCBI Taxonomy" id="2767425"/>
    <lineage>
        <taxon>Bacteria</taxon>
        <taxon>Pseudomonadati</taxon>
        <taxon>Pseudomonadota</taxon>
        <taxon>Alphaproteobacteria</taxon>
        <taxon>Hyphomicrobiales</taxon>
        <taxon>Phyllobacteriaceae</taxon>
        <taxon>Oryzicola</taxon>
    </lineage>
</organism>